<accession>A0ABQ3HUP8</accession>
<feature type="domain" description="FecR protein" evidence="2">
    <location>
        <begin position="183"/>
        <end position="280"/>
    </location>
</feature>
<feature type="domain" description="Protein FecR C-terminal" evidence="3">
    <location>
        <begin position="320"/>
        <end position="388"/>
    </location>
</feature>
<dbReference type="RefSeq" id="WP_189624624.1">
    <property type="nucleotide sequence ID" value="NZ_BNAF01000001.1"/>
</dbReference>
<dbReference type="InterPro" id="IPR006860">
    <property type="entry name" value="FecR"/>
</dbReference>
<dbReference type="InterPro" id="IPR012373">
    <property type="entry name" value="Ferrdict_sens_TM"/>
</dbReference>
<feature type="transmembrane region" description="Helical" evidence="1">
    <location>
        <begin position="91"/>
        <end position="110"/>
    </location>
</feature>
<sequence>MRFKSVTEILFLKYLHQQTDAEENKRIFKLLANKRFRSRFRKLIAQQLQQNHSQEGRDLEVLQRIYKSLDLTEHARLSRMQYLWLRSSKKWSLAAVALLALALSFSFFIWKAKDNADSFQAVDIGPASKKARLEIADGQIVMLDKNQEGVINVQEGVRLCHDTAGQLYYLHDQKDRAPAVPQRITIPKGGNYQLTLADGTKVWLNAGSSMEFPSYFDGNERVVKLSGEAYFEVTKFAGGRRPFIVETTGQRVIVLGTRFNVKAYADEKESVTTLLSGSVQIATAGETVALKPGQQAQVSQEGVRVSEVDPLIATDWANGDFVFMEESLPSILRKLERWYDIKVVYRSAPSAQTYIAQIGREQHLEDVLNALQRAHHFKYQLAGNVLYIH</sequence>
<dbReference type="PANTHER" id="PTHR30273">
    <property type="entry name" value="PERIPLASMIC SIGNAL SENSOR AND SIGMA FACTOR ACTIVATOR FECR-RELATED"/>
    <property type="match status" value="1"/>
</dbReference>
<keyword evidence="1" id="KW-0812">Transmembrane</keyword>
<evidence type="ECO:0000259" key="2">
    <source>
        <dbReference type="Pfam" id="PF04773"/>
    </source>
</evidence>
<dbReference type="Pfam" id="PF04773">
    <property type="entry name" value="FecR"/>
    <property type="match status" value="1"/>
</dbReference>
<protein>
    <submittedName>
        <fullName evidence="4">Iron dicitrate transporter FecR</fullName>
    </submittedName>
</protein>
<name>A0ABQ3HUP8_9SPHI</name>
<dbReference type="InterPro" id="IPR032508">
    <property type="entry name" value="FecR_C"/>
</dbReference>
<dbReference type="Gene3D" id="3.55.50.30">
    <property type="match status" value="1"/>
</dbReference>
<dbReference type="Gene3D" id="2.60.120.1440">
    <property type="match status" value="1"/>
</dbReference>
<proteinExistence type="predicted"/>
<dbReference type="Pfam" id="PF16344">
    <property type="entry name" value="FecR_C"/>
    <property type="match status" value="1"/>
</dbReference>
<evidence type="ECO:0000259" key="3">
    <source>
        <dbReference type="Pfam" id="PF16344"/>
    </source>
</evidence>
<dbReference type="PANTHER" id="PTHR30273:SF2">
    <property type="entry name" value="PROTEIN FECR"/>
    <property type="match status" value="1"/>
</dbReference>
<keyword evidence="1" id="KW-0472">Membrane</keyword>
<dbReference type="Proteomes" id="UP000620550">
    <property type="component" value="Unassembled WGS sequence"/>
</dbReference>
<gene>
    <name evidence="4" type="ORF">GCM10017764_00810</name>
</gene>
<organism evidence="4 5">
    <name type="scientific">Sphingobacterium griseoflavum</name>
    <dbReference type="NCBI Taxonomy" id="1474952"/>
    <lineage>
        <taxon>Bacteria</taxon>
        <taxon>Pseudomonadati</taxon>
        <taxon>Bacteroidota</taxon>
        <taxon>Sphingobacteriia</taxon>
        <taxon>Sphingobacteriales</taxon>
        <taxon>Sphingobacteriaceae</taxon>
        <taxon>Sphingobacterium</taxon>
    </lineage>
</organism>
<comment type="caution">
    <text evidence="4">The sequence shown here is derived from an EMBL/GenBank/DDBJ whole genome shotgun (WGS) entry which is preliminary data.</text>
</comment>
<dbReference type="EMBL" id="BNAF01000001">
    <property type="protein sequence ID" value="GHE23113.1"/>
    <property type="molecule type" value="Genomic_DNA"/>
</dbReference>
<keyword evidence="5" id="KW-1185">Reference proteome</keyword>
<evidence type="ECO:0000313" key="4">
    <source>
        <dbReference type="EMBL" id="GHE23113.1"/>
    </source>
</evidence>
<keyword evidence="1" id="KW-1133">Transmembrane helix</keyword>
<evidence type="ECO:0000256" key="1">
    <source>
        <dbReference type="SAM" id="Phobius"/>
    </source>
</evidence>
<evidence type="ECO:0000313" key="5">
    <source>
        <dbReference type="Proteomes" id="UP000620550"/>
    </source>
</evidence>
<reference evidence="5" key="1">
    <citation type="journal article" date="2019" name="Int. J. Syst. Evol. Microbiol.">
        <title>The Global Catalogue of Microorganisms (GCM) 10K type strain sequencing project: providing services to taxonomists for standard genome sequencing and annotation.</title>
        <authorList>
            <consortium name="The Broad Institute Genomics Platform"/>
            <consortium name="The Broad Institute Genome Sequencing Center for Infectious Disease"/>
            <person name="Wu L."/>
            <person name="Ma J."/>
        </authorList>
    </citation>
    <scope>NUCLEOTIDE SEQUENCE [LARGE SCALE GENOMIC DNA]</scope>
    <source>
        <strain evidence="5">CGMCC 1.12966</strain>
    </source>
</reference>